<feature type="compositionally biased region" description="Low complexity" evidence="2">
    <location>
        <begin position="410"/>
        <end position="421"/>
    </location>
</feature>
<accession>A0ABP0DH10</accession>
<proteinExistence type="predicted"/>
<dbReference type="Proteomes" id="UP001642502">
    <property type="component" value="Unassembled WGS sequence"/>
</dbReference>
<dbReference type="EMBL" id="CAWUON010000028">
    <property type="protein sequence ID" value="CAK7267529.1"/>
    <property type="molecule type" value="Genomic_DNA"/>
</dbReference>
<keyword evidence="1" id="KW-0175">Coiled coil</keyword>
<gene>
    <name evidence="3" type="ORF">SEPCBS119000_002600</name>
</gene>
<keyword evidence="4" id="KW-1185">Reference proteome</keyword>
<feature type="coiled-coil region" evidence="1">
    <location>
        <begin position="523"/>
        <end position="553"/>
    </location>
</feature>
<protein>
    <submittedName>
        <fullName evidence="3">Uncharacterized protein</fullName>
    </submittedName>
</protein>
<feature type="region of interest" description="Disordered" evidence="2">
    <location>
        <begin position="149"/>
        <end position="222"/>
    </location>
</feature>
<evidence type="ECO:0000256" key="1">
    <source>
        <dbReference type="SAM" id="Coils"/>
    </source>
</evidence>
<organism evidence="3 4">
    <name type="scientific">Sporothrix epigloea</name>
    <dbReference type="NCBI Taxonomy" id="1892477"/>
    <lineage>
        <taxon>Eukaryota</taxon>
        <taxon>Fungi</taxon>
        <taxon>Dikarya</taxon>
        <taxon>Ascomycota</taxon>
        <taxon>Pezizomycotina</taxon>
        <taxon>Sordariomycetes</taxon>
        <taxon>Sordariomycetidae</taxon>
        <taxon>Ophiostomatales</taxon>
        <taxon>Ophiostomataceae</taxon>
        <taxon>Sporothrix</taxon>
    </lineage>
</organism>
<reference evidence="3 4" key="1">
    <citation type="submission" date="2024-01" db="EMBL/GenBank/DDBJ databases">
        <authorList>
            <person name="Allen C."/>
            <person name="Tagirdzhanova G."/>
        </authorList>
    </citation>
    <scope>NUCLEOTIDE SEQUENCE [LARGE SCALE GENOMIC DNA]</scope>
    <source>
        <strain evidence="3 4">CBS 119000</strain>
    </source>
</reference>
<feature type="compositionally biased region" description="Basic and acidic residues" evidence="2">
    <location>
        <begin position="282"/>
        <end position="315"/>
    </location>
</feature>
<name>A0ABP0DH10_9PEZI</name>
<sequence>MTAFLEDPRLRRRWNQLSHNAETVTENAAAGIWTFQHAYVSPCLASISEAVDSCTSVCLGDREDRARRQRERARGAHRSRAEYSFDFYDDWYDDFEGDGLDPAAGDLDGERGGGSGAGTLSSIFGRGFFGSWQGSRSEDWDRLLAGSGAKRSRYHGTDEDRRANADGSAERNTTSGDDTSGGNGEVVEQPRRGRGMSYSKNSKRALRRKFSQGEDPTVIPSTAPLGFLERLPWKIGGTLRYKPSAANLREHPIRGGADGGTGGSSLQSIIAGRRTADSANALRERDENEPLLGPREESDEHDDGGQDDLRTDSGKRQLAAADATRRYGTAMPSVPVVDISAVSAGSTQQQDGIVAARARSGTTGSGGTTDSFRSRGDLFPSDEEDDEDAVPLDDEFAAALNRGDDRSSARTRFSSSSSLAAGLDHRKGKKRADTSASTVSIASAGSGASGPVPLRGVLSRSVSRTTIDSFAAQLTPSLRSPPPSIKKRVSSLSLPLSDGFDSKVVEEAAEGGADFDTASGEVVQAATLSAEQLREEDERAAREEDEAIAQRREAAALLARERGLAEPDDAVHQMADADGPPDDTTSSEPLRPGKTVVDSSMETTPAPSPTLLDLPQKEHKVEFVPARLPRFA</sequence>
<feature type="compositionally biased region" description="Basic residues" evidence="2">
    <location>
        <begin position="201"/>
        <end position="210"/>
    </location>
</feature>
<evidence type="ECO:0000313" key="3">
    <source>
        <dbReference type="EMBL" id="CAK7267529.1"/>
    </source>
</evidence>
<evidence type="ECO:0000313" key="4">
    <source>
        <dbReference type="Proteomes" id="UP001642502"/>
    </source>
</evidence>
<evidence type="ECO:0000256" key="2">
    <source>
        <dbReference type="SAM" id="MobiDB-lite"/>
    </source>
</evidence>
<feature type="compositionally biased region" description="Basic and acidic residues" evidence="2">
    <location>
        <begin position="155"/>
        <end position="164"/>
    </location>
</feature>
<comment type="caution">
    <text evidence="3">The sequence shown here is derived from an EMBL/GenBank/DDBJ whole genome shotgun (WGS) entry which is preliminary data.</text>
</comment>
<feature type="region of interest" description="Disordered" evidence="2">
    <location>
        <begin position="276"/>
        <end position="455"/>
    </location>
</feature>
<feature type="compositionally biased region" description="Low complexity" evidence="2">
    <location>
        <begin position="435"/>
        <end position="450"/>
    </location>
</feature>
<feature type="compositionally biased region" description="Basic and acidic residues" evidence="2">
    <location>
        <begin position="558"/>
        <end position="571"/>
    </location>
</feature>
<feature type="compositionally biased region" description="Acidic residues" evidence="2">
    <location>
        <begin position="380"/>
        <end position="396"/>
    </location>
</feature>
<feature type="region of interest" description="Disordered" evidence="2">
    <location>
        <begin position="558"/>
        <end position="619"/>
    </location>
</feature>